<accession>A0ABY5ANN8</accession>
<evidence type="ECO:0000256" key="2">
    <source>
        <dbReference type="ARBA" id="ARBA00008749"/>
    </source>
</evidence>
<feature type="domain" description="Fatty acid desaturase" evidence="4">
    <location>
        <begin position="61"/>
        <end position="302"/>
    </location>
</feature>
<comment type="similarity">
    <text evidence="2">Belongs to the fatty acid desaturase type 2 family.</text>
</comment>
<dbReference type="Pfam" id="PF00487">
    <property type="entry name" value="FA_desaturase"/>
    <property type="match status" value="1"/>
</dbReference>
<evidence type="ECO:0000313" key="5">
    <source>
        <dbReference type="EMBL" id="USR90430.1"/>
    </source>
</evidence>
<dbReference type="EC" id="1.14.19.-" evidence="5"/>
<sequence length="334" mass="38466">MTTTTPMTMPEIERRIRKSIAPEQLRQWLTLKPMRAYRDISLDWLAIGLGFAIAAQFQTLWSYAIALLIIGNRQYALFILAHDAIHGALHPHRRLNDTLARWFVYGPMFMALEDARRNHLQHHRHMGTPDDPDRYLHTFEGKNSPLAFLLYCSGLATFGKTVLKVTPFGRLLTPTPKTGATPPQTLLKDYLKQRLPVLIWQPLLIWLFWLSPLPIWAYLLLWVFPIYALVFVPDEIRAFCDHGVLRHPASVGDSLRLVSFTPPRWEAVLIAPHHMHYHAEHHLWPAIPHYNLHLAHRGVRDRPEITVRPSYLGFLGRVVRSLPLTAKTAVVSAK</sequence>
<keyword evidence="5" id="KW-0560">Oxidoreductase</keyword>
<dbReference type="RefSeq" id="WP_252662459.1">
    <property type="nucleotide sequence ID" value="NZ_CP098611.1"/>
</dbReference>
<dbReference type="Proteomes" id="UP001056708">
    <property type="component" value="Chromosome"/>
</dbReference>
<keyword evidence="3" id="KW-0472">Membrane</keyword>
<feature type="transmembrane region" description="Helical" evidence="3">
    <location>
        <begin position="44"/>
        <end position="70"/>
    </location>
</feature>
<proteinExistence type="inferred from homology"/>
<protein>
    <submittedName>
        <fullName evidence="5">Fatty acid desaturase</fullName>
        <ecNumber evidence="5">1.14.19.-</ecNumber>
    </submittedName>
</protein>
<evidence type="ECO:0000256" key="1">
    <source>
        <dbReference type="ARBA" id="ARBA00001954"/>
    </source>
</evidence>
<name>A0ABY5ANN8_9CYAN</name>
<dbReference type="InterPro" id="IPR005804">
    <property type="entry name" value="FA_desaturase_dom"/>
</dbReference>
<keyword evidence="6" id="KW-1185">Reference proteome</keyword>
<evidence type="ECO:0000259" key="4">
    <source>
        <dbReference type="Pfam" id="PF00487"/>
    </source>
</evidence>
<keyword evidence="3" id="KW-0812">Transmembrane</keyword>
<gene>
    <name evidence="5" type="ORF">NEA10_16540</name>
</gene>
<reference evidence="5" key="1">
    <citation type="submission" date="2022-06" db="EMBL/GenBank/DDBJ databases">
        <title>Genome sequence of Phormidium yuhuli AB48 isolated from an industrial photobioreactor environment.</title>
        <authorList>
            <person name="Qiu Y."/>
            <person name="Noonan A.J.C."/>
            <person name="Dofher K."/>
            <person name="Koch M."/>
            <person name="Kieft B."/>
            <person name="Lin X."/>
            <person name="Ziels R.M."/>
            <person name="Hallam S.J."/>
        </authorList>
    </citation>
    <scope>NUCLEOTIDE SEQUENCE</scope>
    <source>
        <strain evidence="5">AB48</strain>
    </source>
</reference>
<dbReference type="GO" id="GO:0016491">
    <property type="term" value="F:oxidoreductase activity"/>
    <property type="evidence" value="ECO:0007669"/>
    <property type="project" value="UniProtKB-KW"/>
</dbReference>
<dbReference type="EMBL" id="CP098611">
    <property type="protein sequence ID" value="USR90430.1"/>
    <property type="molecule type" value="Genomic_DNA"/>
</dbReference>
<organism evidence="5 6">
    <name type="scientific">Phormidium yuhuli AB48</name>
    <dbReference type="NCBI Taxonomy" id="2940671"/>
    <lineage>
        <taxon>Bacteria</taxon>
        <taxon>Bacillati</taxon>
        <taxon>Cyanobacteriota</taxon>
        <taxon>Cyanophyceae</taxon>
        <taxon>Oscillatoriophycideae</taxon>
        <taxon>Oscillatoriales</taxon>
        <taxon>Oscillatoriaceae</taxon>
        <taxon>Phormidium</taxon>
        <taxon>Phormidium yuhuli</taxon>
    </lineage>
</organism>
<evidence type="ECO:0000256" key="3">
    <source>
        <dbReference type="SAM" id="Phobius"/>
    </source>
</evidence>
<comment type="cofactor">
    <cofactor evidence="1">
        <name>Fe(2+)</name>
        <dbReference type="ChEBI" id="CHEBI:29033"/>
    </cofactor>
</comment>
<evidence type="ECO:0000313" key="6">
    <source>
        <dbReference type="Proteomes" id="UP001056708"/>
    </source>
</evidence>
<keyword evidence="3" id="KW-1133">Transmembrane helix</keyword>